<dbReference type="AlphaFoldDB" id="A0A3S0VAI6"/>
<evidence type="ECO:0000256" key="1">
    <source>
        <dbReference type="SAM" id="Phobius"/>
    </source>
</evidence>
<accession>A0A3S0VAI6</accession>
<comment type="caution">
    <text evidence="2">The sequence shown here is derived from an EMBL/GenBank/DDBJ whole genome shotgun (WGS) entry which is preliminary data.</text>
</comment>
<name>A0A3S0VAI6_9GAMM</name>
<organism evidence="2 3">
    <name type="scientific">Legionella septentrionalis</name>
    <dbReference type="NCBI Taxonomy" id="2498109"/>
    <lineage>
        <taxon>Bacteria</taxon>
        <taxon>Pseudomonadati</taxon>
        <taxon>Pseudomonadota</taxon>
        <taxon>Gammaproteobacteria</taxon>
        <taxon>Legionellales</taxon>
        <taxon>Legionellaceae</taxon>
        <taxon>Legionella</taxon>
    </lineage>
</organism>
<reference evidence="2 3" key="1">
    <citation type="submission" date="2018-12" db="EMBL/GenBank/DDBJ databases">
        <title>Legionella sp,whole genome shotgun sequence.</title>
        <authorList>
            <person name="Wu H."/>
        </authorList>
    </citation>
    <scope>NUCLEOTIDE SEQUENCE [LARGE SCALE GENOMIC DNA]</scope>
    <source>
        <strain evidence="3">km714</strain>
    </source>
</reference>
<sequence length="594" mass="69056">MPFNPFIHGTSSQTLSMMQHTDFQLMPIVAMLNNFKVAPMVGELTQGGFSIIGHGSNLDTITGAPAFGRIEHTHYDLDKVVGNYAKNPNDTNLQVCQEYFKNFLKSTHKSAFSDLNLLMIYLVRLRQFGVNITDVVSADEINTLRERLHATVQFYYFLMCVQKHIYIHGAAIDEFKKENDLQGDYAAGDYIEHFFSFEAFLEKLKKTQFNMEEIYNSPSFENINKLLDFIKIPKGYQEKIKRNPCGEDNFAAKRDYHFFSSQKPESGEVFYEEIGGYLFTNHPSYSFAYYLERYYQSYMRAQSKAEVLLNVFPDFENFHSKVLSHIEALQNRITLCKALLDARDEEFIRYDEQDELIAKPFPVVFVTEAKTIEEFENEYRSRVPLKLGKEMQLLATDNKENQKRLRDYLQKNHVGPAEVLLFDDLYALRSKPEHYFDALGNDVWGMAFELAKKQNCMNGFCKLYRTFAELNEKRYRFKTTNKEVYGKLNELFIALQQTILTPDKNKIDFKGIQNTLQRHRQENYILYATHRGILGYIDTLLTILASLVIFYPITYVVQKSMNIAHTFFATDTEKKINNSILAVDEILDETAVLG</sequence>
<protein>
    <submittedName>
        <fullName evidence="2">Uncharacterized protein</fullName>
    </submittedName>
</protein>
<proteinExistence type="predicted"/>
<keyword evidence="1" id="KW-1133">Transmembrane helix</keyword>
<dbReference type="RefSeq" id="WP_127111291.1">
    <property type="nucleotide sequence ID" value="NZ_RZGR01000017.1"/>
</dbReference>
<keyword evidence="3" id="KW-1185">Reference proteome</keyword>
<keyword evidence="1" id="KW-0812">Transmembrane</keyword>
<gene>
    <name evidence="2" type="ORF">EKM59_06820</name>
</gene>
<dbReference type="EMBL" id="RZGR01000017">
    <property type="protein sequence ID" value="RUQ85347.1"/>
    <property type="molecule type" value="Genomic_DNA"/>
</dbReference>
<evidence type="ECO:0000313" key="2">
    <source>
        <dbReference type="EMBL" id="RUQ85347.1"/>
    </source>
</evidence>
<evidence type="ECO:0000313" key="3">
    <source>
        <dbReference type="Proteomes" id="UP000288012"/>
    </source>
</evidence>
<feature type="transmembrane region" description="Helical" evidence="1">
    <location>
        <begin position="533"/>
        <end position="557"/>
    </location>
</feature>
<keyword evidence="1" id="KW-0472">Membrane</keyword>
<dbReference type="Proteomes" id="UP000288012">
    <property type="component" value="Unassembled WGS sequence"/>
</dbReference>